<sequence length="65" mass="6556">MRRVGKHSARGSQEDRDPGSAEADSGPGAGRRRRSAAPGAQDPAATPPQGMPRTALGAAPPPARS</sequence>
<evidence type="ECO:0000313" key="2">
    <source>
        <dbReference type="EMBL" id="RNG02309.1"/>
    </source>
</evidence>
<feature type="non-terminal residue" evidence="2">
    <location>
        <position position="65"/>
    </location>
</feature>
<evidence type="ECO:0000313" key="3">
    <source>
        <dbReference type="Proteomes" id="UP000275401"/>
    </source>
</evidence>
<keyword evidence="3" id="KW-1185">Reference proteome</keyword>
<feature type="region of interest" description="Disordered" evidence="1">
    <location>
        <begin position="1"/>
        <end position="65"/>
    </location>
</feature>
<accession>A0A3M8UA13</accession>
<organism evidence="2 3">
    <name type="scientific">Streptomyces botrytidirepellens</name>
    <dbReference type="NCBI Taxonomy" id="2486417"/>
    <lineage>
        <taxon>Bacteria</taxon>
        <taxon>Bacillati</taxon>
        <taxon>Actinomycetota</taxon>
        <taxon>Actinomycetes</taxon>
        <taxon>Kitasatosporales</taxon>
        <taxon>Streptomycetaceae</taxon>
        <taxon>Streptomyces</taxon>
    </lineage>
</organism>
<protein>
    <submittedName>
        <fullName evidence="2">Uncharacterized protein</fullName>
    </submittedName>
</protein>
<reference evidence="2 3" key="1">
    <citation type="submission" date="2018-11" db="EMBL/GenBank/DDBJ databases">
        <title>The Potential of Streptomyces as Biocontrol Agents against the Tomato grey mould, Botrytis cinerea (Gray mold) Frontiers in Microbiology.</title>
        <authorList>
            <person name="Li D."/>
        </authorList>
    </citation>
    <scope>NUCLEOTIDE SEQUENCE [LARGE SCALE GENOMIC DNA]</scope>
    <source>
        <strain evidence="2 3">NEAU-LD23</strain>
    </source>
</reference>
<proteinExistence type="predicted"/>
<dbReference type="Proteomes" id="UP000275401">
    <property type="component" value="Unassembled WGS sequence"/>
</dbReference>
<name>A0A3M8UA13_9ACTN</name>
<dbReference type="AlphaFoldDB" id="A0A3M8UA13"/>
<evidence type="ECO:0000256" key="1">
    <source>
        <dbReference type="SAM" id="MobiDB-lite"/>
    </source>
</evidence>
<gene>
    <name evidence="2" type="ORF">EEJ42_35195</name>
</gene>
<dbReference type="EMBL" id="RIBZ01000668">
    <property type="protein sequence ID" value="RNG02309.1"/>
    <property type="molecule type" value="Genomic_DNA"/>
</dbReference>
<comment type="caution">
    <text evidence="2">The sequence shown here is derived from an EMBL/GenBank/DDBJ whole genome shotgun (WGS) entry which is preliminary data.</text>
</comment>